<accession>A0A072UH18</accession>
<reference evidence="2" key="3">
    <citation type="submission" date="2015-04" db="UniProtKB">
        <authorList>
            <consortium name="EnsemblPlants"/>
        </authorList>
    </citation>
    <scope>IDENTIFICATION</scope>
    <source>
        <strain evidence="2">cv. Jemalong A17</strain>
    </source>
</reference>
<dbReference type="HOGENOM" id="CLU_103111_0_0_1"/>
<dbReference type="Proteomes" id="UP000002051">
    <property type="component" value="Chromosome 6"/>
</dbReference>
<evidence type="ECO:0000313" key="3">
    <source>
        <dbReference type="Proteomes" id="UP000002051"/>
    </source>
</evidence>
<evidence type="ECO:0000313" key="1">
    <source>
        <dbReference type="EMBL" id="KEH25095.1"/>
    </source>
</evidence>
<name>A0A072UH18_MEDTR</name>
<evidence type="ECO:0000313" key="2">
    <source>
        <dbReference type="EnsemblPlants" id="KEH25095"/>
    </source>
</evidence>
<reference evidence="1 3" key="2">
    <citation type="journal article" date="2014" name="BMC Genomics">
        <title>An improved genome release (version Mt4.0) for the model legume Medicago truncatula.</title>
        <authorList>
            <person name="Tang H."/>
            <person name="Krishnakumar V."/>
            <person name="Bidwell S."/>
            <person name="Rosen B."/>
            <person name="Chan A."/>
            <person name="Zhou S."/>
            <person name="Gentzbittel L."/>
            <person name="Childs K.L."/>
            <person name="Yandell M."/>
            <person name="Gundlach H."/>
            <person name="Mayer K.F."/>
            <person name="Schwartz D.C."/>
            <person name="Town C.D."/>
        </authorList>
    </citation>
    <scope>GENOME REANNOTATION</scope>
    <source>
        <strain evidence="1">A17</strain>
        <strain evidence="2 3">cv. Jemalong A17</strain>
    </source>
</reference>
<keyword evidence="3" id="KW-1185">Reference proteome</keyword>
<reference evidence="1 3" key="1">
    <citation type="journal article" date="2011" name="Nature">
        <title>The Medicago genome provides insight into the evolution of rhizobial symbioses.</title>
        <authorList>
            <person name="Young N.D."/>
            <person name="Debelle F."/>
            <person name="Oldroyd G.E."/>
            <person name="Geurts R."/>
            <person name="Cannon S.B."/>
            <person name="Udvardi M.K."/>
            <person name="Benedito V.A."/>
            <person name="Mayer K.F."/>
            <person name="Gouzy J."/>
            <person name="Schoof H."/>
            <person name="Van de Peer Y."/>
            <person name="Proost S."/>
            <person name="Cook D.R."/>
            <person name="Meyers B.C."/>
            <person name="Spannagl M."/>
            <person name="Cheung F."/>
            <person name="De Mita S."/>
            <person name="Krishnakumar V."/>
            <person name="Gundlach H."/>
            <person name="Zhou S."/>
            <person name="Mudge J."/>
            <person name="Bharti A.K."/>
            <person name="Murray J.D."/>
            <person name="Naoumkina M.A."/>
            <person name="Rosen B."/>
            <person name="Silverstein K.A."/>
            <person name="Tang H."/>
            <person name="Rombauts S."/>
            <person name="Zhao P.X."/>
            <person name="Zhou P."/>
            <person name="Barbe V."/>
            <person name="Bardou P."/>
            <person name="Bechner M."/>
            <person name="Bellec A."/>
            <person name="Berger A."/>
            <person name="Berges H."/>
            <person name="Bidwell S."/>
            <person name="Bisseling T."/>
            <person name="Choisne N."/>
            <person name="Couloux A."/>
            <person name="Denny R."/>
            <person name="Deshpande S."/>
            <person name="Dai X."/>
            <person name="Doyle J.J."/>
            <person name="Dudez A.M."/>
            <person name="Farmer A.D."/>
            <person name="Fouteau S."/>
            <person name="Franken C."/>
            <person name="Gibelin C."/>
            <person name="Gish J."/>
            <person name="Goldstein S."/>
            <person name="Gonzalez A.J."/>
            <person name="Green P.J."/>
            <person name="Hallab A."/>
            <person name="Hartog M."/>
            <person name="Hua A."/>
            <person name="Humphray S.J."/>
            <person name="Jeong D.H."/>
            <person name="Jing Y."/>
            <person name="Jocker A."/>
            <person name="Kenton S.M."/>
            <person name="Kim D.J."/>
            <person name="Klee K."/>
            <person name="Lai H."/>
            <person name="Lang C."/>
            <person name="Lin S."/>
            <person name="Macmil S.L."/>
            <person name="Magdelenat G."/>
            <person name="Matthews L."/>
            <person name="McCorrison J."/>
            <person name="Monaghan E.L."/>
            <person name="Mun J.H."/>
            <person name="Najar F.Z."/>
            <person name="Nicholson C."/>
            <person name="Noirot C."/>
            <person name="O'Bleness M."/>
            <person name="Paule C.R."/>
            <person name="Poulain J."/>
            <person name="Prion F."/>
            <person name="Qin B."/>
            <person name="Qu C."/>
            <person name="Retzel E.F."/>
            <person name="Riddle C."/>
            <person name="Sallet E."/>
            <person name="Samain S."/>
            <person name="Samson N."/>
            <person name="Sanders I."/>
            <person name="Saurat O."/>
            <person name="Scarpelli C."/>
            <person name="Schiex T."/>
            <person name="Segurens B."/>
            <person name="Severin A.J."/>
            <person name="Sherrier D.J."/>
            <person name="Shi R."/>
            <person name="Sims S."/>
            <person name="Singer S.R."/>
            <person name="Sinharoy S."/>
            <person name="Sterck L."/>
            <person name="Viollet A."/>
            <person name="Wang B.B."/>
            <person name="Wang K."/>
            <person name="Wang M."/>
            <person name="Wang X."/>
            <person name="Warfsmann J."/>
            <person name="Weissenbach J."/>
            <person name="White D.D."/>
            <person name="White J.D."/>
            <person name="Wiley G.B."/>
            <person name="Wincker P."/>
            <person name="Xing Y."/>
            <person name="Yang L."/>
            <person name="Yao Z."/>
            <person name="Ying F."/>
            <person name="Zhai J."/>
            <person name="Zhou L."/>
            <person name="Zuber A."/>
            <person name="Denarie J."/>
            <person name="Dixon R.A."/>
            <person name="May G.D."/>
            <person name="Schwartz D.C."/>
            <person name="Rogers J."/>
            <person name="Quetier F."/>
            <person name="Town C.D."/>
            <person name="Roe B.A."/>
        </authorList>
    </citation>
    <scope>NUCLEOTIDE SEQUENCE [LARGE SCALE GENOMIC DNA]</scope>
    <source>
        <strain evidence="1">A17</strain>
        <strain evidence="2 3">cv. Jemalong A17</strain>
    </source>
</reference>
<proteinExistence type="predicted"/>
<dbReference type="EMBL" id="CM001222">
    <property type="protein sequence ID" value="KEH25095.1"/>
    <property type="molecule type" value="Genomic_DNA"/>
</dbReference>
<dbReference type="AlphaFoldDB" id="A0A072UH18"/>
<sequence>MDENGCGGCLFPSDSCPDWLTFNCEGSSVMFEVPQVEGCTLKTLMICIDYSSTLDNITSNGLANLLVKNYTKATIQLYKREALASFEDEEGQRVVSSIEPCNKVEVVVVFENGFIVKKTTVYLVYDEPIGEKMEQYCQEQEEIVCSGDEDECFVREVSSNAQEYNVIVSSSGDENECVVRNVSPQVVLAPMEDLQHNRRKKIFKWRWKTVLGKVKLQLDCKFVILMLKGGNHPWL</sequence>
<gene>
    <name evidence="1" type="ordered locus">MTR_6g015595</name>
</gene>
<dbReference type="EnsemblPlants" id="KEH25095">
    <property type="protein sequence ID" value="KEH25095"/>
    <property type="gene ID" value="MTR_6g015595"/>
</dbReference>
<protein>
    <submittedName>
        <fullName evidence="1 2">Uncharacterized protein</fullName>
    </submittedName>
</protein>
<organism evidence="1 3">
    <name type="scientific">Medicago truncatula</name>
    <name type="common">Barrel medic</name>
    <name type="synonym">Medicago tribuloides</name>
    <dbReference type="NCBI Taxonomy" id="3880"/>
    <lineage>
        <taxon>Eukaryota</taxon>
        <taxon>Viridiplantae</taxon>
        <taxon>Streptophyta</taxon>
        <taxon>Embryophyta</taxon>
        <taxon>Tracheophyta</taxon>
        <taxon>Spermatophyta</taxon>
        <taxon>Magnoliopsida</taxon>
        <taxon>eudicotyledons</taxon>
        <taxon>Gunneridae</taxon>
        <taxon>Pentapetalae</taxon>
        <taxon>rosids</taxon>
        <taxon>fabids</taxon>
        <taxon>Fabales</taxon>
        <taxon>Fabaceae</taxon>
        <taxon>Papilionoideae</taxon>
        <taxon>50 kb inversion clade</taxon>
        <taxon>NPAAA clade</taxon>
        <taxon>Hologalegina</taxon>
        <taxon>IRL clade</taxon>
        <taxon>Trifolieae</taxon>
        <taxon>Medicago</taxon>
    </lineage>
</organism>